<dbReference type="Proteomes" id="UP001146351">
    <property type="component" value="Unassembled WGS sequence"/>
</dbReference>
<name>A0A9W9IDA0_9EURO</name>
<dbReference type="OrthoDB" id="10529367at2759"/>
<feature type="compositionally biased region" description="Basic and acidic residues" evidence="1">
    <location>
        <begin position="57"/>
        <end position="71"/>
    </location>
</feature>
<gene>
    <name evidence="2" type="ORF">N7492_005370</name>
</gene>
<reference evidence="2" key="2">
    <citation type="journal article" date="2023" name="IMA Fungus">
        <title>Comparative genomic study of the Penicillium genus elucidates a diverse pangenome and 15 lateral gene transfer events.</title>
        <authorList>
            <person name="Petersen C."/>
            <person name="Sorensen T."/>
            <person name="Nielsen M.R."/>
            <person name="Sondergaard T.E."/>
            <person name="Sorensen J.L."/>
            <person name="Fitzpatrick D.A."/>
            <person name="Frisvad J.C."/>
            <person name="Nielsen K.L."/>
        </authorList>
    </citation>
    <scope>NUCLEOTIDE SEQUENCE</scope>
    <source>
        <strain evidence="2">IBT 21917</strain>
    </source>
</reference>
<comment type="caution">
    <text evidence="2">The sequence shown here is derived from an EMBL/GenBank/DDBJ whole genome shotgun (WGS) entry which is preliminary data.</text>
</comment>
<protein>
    <submittedName>
        <fullName evidence="2">Uncharacterized protein</fullName>
    </submittedName>
</protein>
<feature type="region of interest" description="Disordered" evidence="1">
    <location>
        <begin position="24"/>
        <end position="71"/>
    </location>
</feature>
<evidence type="ECO:0000313" key="3">
    <source>
        <dbReference type="Proteomes" id="UP001146351"/>
    </source>
</evidence>
<sequence length="71" mass="7427">MRCGGWLDHPSVAASERLDSIAAHAGQNDQGVGSGGISGKMKGAVRRAEMCSSQLGPEKKKEGGDECKIER</sequence>
<accession>A0A9W9IDA0</accession>
<organism evidence="2 3">
    <name type="scientific">Penicillium capsulatum</name>
    <dbReference type="NCBI Taxonomy" id="69766"/>
    <lineage>
        <taxon>Eukaryota</taxon>
        <taxon>Fungi</taxon>
        <taxon>Dikarya</taxon>
        <taxon>Ascomycota</taxon>
        <taxon>Pezizomycotina</taxon>
        <taxon>Eurotiomycetes</taxon>
        <taxon>Eurotiomycetidae</taxon>
        <taxon>Eurotiales</taxon>
        <taxon>Aspergillaceae</taxon>
        <taxon>Penicillium</taxon>
    </lineage>
</organism>
<evidence type="ECO:0000313" key="2">
    <source>
        <dbReference type="EMBL" id="KAJ5172777.1"/>
    </source>
</evidence>
<reference evidence="2" key="1">
    <citation type="submission" date="2022-11" db="EMBL/GenBank/DDBJ databases">
        <authorList>
            <person name="Petersen C."/>
        </authorList>
    </citation>
    <scope>NUCLEOTIDE SEQUENCE</scope>
    <source>
        <strain evidence="2">IBT 21917</strain>
    </source>
</reference>
<evidence type="ECO:0000256" key="1">
    <source>
        <dbReference type="SAM" id="MobiDB-lite"/>
    </source>
</evidence>
<proteinExistence type="predicted"/>
<dbReference type="EMBL" id="JAPQKO010000003">
    <property type="protein sequence ID" value="KAJ5172777.1"/>
    <property type="molecule type" value="Genomic_DNA"/>
</dbReference>
<dbReference type="AlphaFoldDB" id="A0A9W9IDA0"/>
<keyword evidence="3" id="KW-1185">Reference proteome</keyword>